<name>A0ABX2I6R6_ANAHA</name>
<protein>
    <submittedName>
        <fullName evidence="7">LPXTG cell wall anchor domain-containing protein</fullName>
    </submittedName>
</protein>
<dbReference type="Pfam" id="PF00746">
    <property type="entry name" value="Gram_pos_anchor"/>
    <property type="match status" value="1"/>
</dbReference>
<dbReference type="NCBIfam" id="TIGR01167">
    <property type="entry name" value="LPXTG_anchor"/>
    <property type="match status" value="1"/>
</dbReference>
<keyword evidence="2" id="KW-0964">Secreted</keyword>
<dbReference type="EMBL" id="JAAITB010000120">
    <property type="protein sequence ID" value="NSJ81180.1"/>
    <property type="molecule type" value="Genomic_DNA"/>
</dbReference>
<dbReference type="InterPro" id="IPR019931">
    <property type="entry name" value="LPXTG_anchor"/>
</dbReference>
<keyword evidence="5" id="KW-0812">Transmembrane</keyword>
<reference evidence="7 8" key="1">
    <citation type="journal article" date="2020" name="Cell Host Microbe">
        <title>Functional and Genomic Variation between Human-Derived Isolates of Lachnospiraceae Reveals Inter- and Intra-Species Diversity.</title>
        <authorList>
            <person name="Sorbara M.T."/>
            <person name="Littmann E.R."/>
            <person name="Fontana E."/>
            <person name="Moody T.U."/>
            <person name="Kohout C.E."/>
            <person name="Gjonbalaj M."/>
            <person name="Eaton V."/>
            <person name="Seok R."/>
            <person name="Leiner I.M."/>
            <person name="Pamer E.G."/>
        </authorList>
    </citation>
    <scope>NUCLEOTIDE SEQUENCE [LARGE SCALE GENOMIC DNA]</scope>
    <source>
        <strain evidence="7 8">MSK.14.57</strain>
    </source>
</reference>
<keyword evidence="5" id="KW-1133">Transmembrane helix</keyword>
<feature type="non-terminal residue" evidence="7">
    <location>
        <position position="1"/>
    </location>
</feature>
<evidence type="ECO:0000256" key="1">
    <source>
        <dbReference type="ARBA" id="ARBA00022512"/>
    </source>
</evidence>
<keyword evidence="8" id="KW-1185">Reference proteome</keyword>
<gene>
    <name evidence="7" type="ORF">G5A72_16735</name>
</gene>
<evidence type="ECO:0000256" key="3">
    <source>
        <dbReference type="ARBA" id="ARBA00022729"/>
    </source>
</evidence>
<evidence type="ECO:0000256" key="4">
    <source>
        <dbReference type="ARBA" id="ARBA00023088"/>
    </source>
</evidence>
<keyword evidence="1" id="KW-0134">Cell wall</keyword>
<evidence type="ECO:0000259" key="6">
    <source>
        <dbReference type="Pfam" id="PF00746"/>
    </source>
</evidence>
<sequence>ASATVDDTKATMTKQGESDNAYINMEVTNQKQFLLPMTGGAGSYALIIAGVVIAGCGFIIIKKNQKRKKEVQ</sequence>
<evidence type="ECO:0000256" key="2">
    <source>
        <dbReference type="ARBA" id="ARBA00022525"/>
    </source>
</evidence>
<evidence type="ECO:0000313" key="7">
    <source>
        <dbReference type="EMBL" id="NSJ81180.1"/>
    </source>
</evidence>
<evidence type="ECO:0000313" key="8">
    <source>
        <dbReference type="Proteomes" id="UP001644750"/>
    </source>
</evidence>
<proteinExistence type="predicted"/>
<organism evidence="7 8">
    <name type="scientific">Anaerostipes hadrus</name>
    <dbReference type="NCBI Taxonomy" id="649756"/>
    <lineage>
        <taxon>Bacteria</taxon>
        <taxon>Bacillati</taxon>
        <taxon>Bacillota</taxon>
        <taxon>Clostridia</taxon>
        <taxon>Lachnospirales</taxon>
        <taxon>Lachnospiraceae</taxon>
        <taxon>Anaerostipes</taxon>
    </lineage>
</organism>
<dbReference type="Proteomes" id="UP001644750">
    <property type="component" value="Unassembled WGS sequence"/>
</dbReference>
<evidence type="ECO:0000256" key="5">
    <source>
        <dbReference type="SAM" id="Phobius"/>
    </source>
</evidence>
<keyword evidence="4" id="KW-0572">Peptidoglycan-anchor</keyword>
<feature type="transmembrane region" description="Helical" evidence="5">
    <location>
        <begin position="41"/>
        <end position="61"/>
    </location>
</feature>
<comment type="caution">
    <text evidence="7">The sequence shown here is derived from an EMBL/GenBank/DDBJ whole genome shotgun (WGS) entry which is preliminary data.</text>
</comment>
<feature type="domain" description="Gram-positive cocci surface proteins LPxTG" evidence="6">
    <location>
        <begin position="29"/>
        <end position="68"/>
    </location>
</feature>
<accession>A0ABX2I6R6</accession>
<keyword evidence="3" id="KW-0732">Signal</keyword>
<keyword evidence="5" id="KW-0472">Membrane</keyword>
<dbReference type="RefSeq" id="WP_173751753.1">
    <property type="nucleotide sequence ID" value="NZ_JAAITB010000120.1"/>
</dbReference>